<dbReference type="Pfam" id="PF00534">
    <property type="entry name" value="Glycos_transf_1"/>
    <property type="match status" value="1"/>
</dbReference>
<dbReference type="Gene3D" id="3.40.50.2000">
    <property type="entry name" value="Glycogen Phosphorylase B"/>
    <property type="match status" value="2"/>
</dbReference>
<evidence type="ECO:0000313" key="2">
    <source>
        <dbReference type="EMBL" id="OGL55416.1"/>
    </source>
</evidence>
<dbReference type="EMBL" id="MGDI01000001">
    <property type="protein sequence ID" value="OGL55416.1"/>
    <property type="molecule type" value="Genomic_DNA"/>
</dbReference>
<dbReference type="InterPro" id="IPR001296">
    <property type="entry name" value="Glyco_trans_1"/>
</dbReference>
<gene>
    <name evidence="2" type="ORF">A3G31_01220</name>
</gene>
<accession>A0A1F7SNQ9</accession>
<dbReference type="GO" id="GO:0016757">
    <property type="term" value="F:glycosyltransferase activity"/>
    <property type="evidence" value="ECO:0007669"/>
    <property type="project" value="InterPro"/>
</dbReference>
<feature type="domain" description="Glycosyl transferase family 1" evidence="1">
    <location>
        <begin position="293"/>
        <end position="397"/>
    </location>
</feature>
<dbReference type="Proteomes" id="UP000178082">
    <property type="component" value="Unassembled WGS sequence"/>
</dbReference>
<name>A0A1F7SNQ9_9BACT</name>
<protein>
    <recommendedName>
        <fullName evidence="1">Glycosyl transferase family 1 domain-containing protein</fullName>
    </recommendedName>
</protein>
<evidence type="ECO:0000259" key="1">
    <source>
        <dbReference type="Pfam" id="PF00534"/>
    </source>
</evidence>
<dbReference type="AlphaFoldDB" id="A0A1F7SNQ9"/>
<organism evidence="2 3">
    <name type="scientific">Candidatus Schekmanbacteria bacterium RIFCSPLOWO2_12_FULL_38_15</name>
    <dbReference type="NCBI Taxonomy" id="1817883"/>
    <lineage>
        <taxon>Bacteria</taxon>
        <taxon>Candidatus Schekmaniibacteriota</taxon>
    </lineage>
</organism>
<dbReference type="STRING" id="1817883.A3G31_01220"/>
<dbReference type="PANTHER" id="PTHR12526:SF638">
    <property type="entry name" value="SPORE COAT PROTEIN SA"/>
    <property type="match status" value="1"/>
</dbReference>
<reference evidence="2 3" key="1">
    <citation type="journal article" date="2016" name="Nat. Commun.">
        <title>Thousands of microbial genomes shed light on interconnected biogeochemical processes in an aquifer system.</title>
        <authorList>
            <person name="Anantharaman K."/>
            <person name="Brown C.T."/>
            <person name="Hug L.A."/>
            <person name="Sharon I."/>
            <person name="Castelle C.J."/>
            <person name="Probst A.J."/>
            <person name="Thomas B.C."/>
            <person name="Singh A."/>
            <person name="Wilkins M.J."/>
            <person name="Karaoz U."/>
            <person name="Brodie E.L."/>
            <person name="Williams K.H."/>
            <person name="Hubbard S.S."/>
            <person name="Banfield J.F."/>
        </authorList>
    </citation>
    <scope>NUCLEOTIDE SEQUENCE [LARGE SCALE GENOMIC DNA]</scope>
</reference>
<sequence>MTKIAFIDLTFCWPQWVPSSLELKEVASRLQKHGYKINLFYPCFTEYLPRGVITSNLPFPTTPIPFNRFTFNFYFLAKRMKKEIEKFSPHYVFIWDGYSLKPHIVMEFFKDFPVILKLCSFEILCIKTTLFNNNMSVCNNLFLKNPDQCIECYFKGNIFKNFINTFFRPNVSTRFYHLAHEFFSSLAFRNSYIGTIKESFEKAESVIVSNSFAKNLLDGYSSNIKIIHHGVDSKYFYPGKEAMKKYKGIFMPERLDGLEHGFPAFVSAVEALLNNNVKILLIHDDFFEPIRSDRFKSNNYLFFFQSRKGIQPELYQMSDITVHPNVKPDSNGLRAVEAMACGKPVIASDIGVFKDIVDDGKTGFLVEPGNNNQLSEKIDILLRDDKLRTEMGKEGRKKVEAEYEWDIIIQRDYLPLFRNYGNDN</sequence>
<evidence type="ECO:0000313" key="3">
    <source>
        <dbReference type="Proteomes" id="UP000178082"/>
    </source>
</evidence>
<proteinExistence type="predicted"/>
<comment type="caution">
    <text evidence="2">The sequence shown here is derived from an EMBL/GenBank/DDBJ whole genome shotgun (WGS) entry which is preliminary data.</text>
</comment>
<dbReference type="PANTHER" id="PTHR12526">
    <property type="entry name" value="GLYCOSYLTRANSFERASE"/>
    <property type="match status" value="1"/>
</dbReference>
<dbReference type="CDD" id="cd03801">
    <property type="entry name" value="GT4_PimA-like"/>
    <property type="match status" value="1"/>
</dbReference>
<dbReference type="SUPFAM" id="SSF53756">
    <property type="entry name" value="UDP-Glycosyltransferase/glycogen phosphorylase"/>
    <property type="match status" value="1"/>
</dbReference>